<name>A0AAD7TBW8_9TELE</name>
<dbReference type="EMBL" id="JAINUG010000002">
    <property type="protein sequence ID" value="KAJ8418099.1"/>
    <property type="molecule type" value="Genomic_DNA"/>
</dbReference>
<dbReference type="Proteomes" id="UP001221898">
    <property type="component" value="Unassembled WGS sequence"/>
</dbReference>
<gene>
    <name evidence="1" type="ORF">AAFF_G00138080</name>
</gene>
<proteinExistence type="predicted"/>
<evidence type="ECO:0000313" key="1">
    <source>
        <dbReference type="EMBL" id="KAJ8418099.1"/>
    </source>
</evidence>
<sequence length="195" mass="22592">MCSTPFGPQAHWQNTGHFLPPIYSHPNEPSALAWRNFGGPHEAASQVEYHHYYGLNPLFLSNPYWYYQWQHGQPSVASLRHVPARRQPQSNGAWPEGATLRGELRWGKLQRAYGPRRDLPNFVREDLRRVYGTYPRTDVSITYQGGEYVVRGDPQVGSQEYRVEKKVVRRMESAEGDSVIEIVERKKKKKKKGTR</sequence>
<reference evidence="1" key="1">
    <citation type="journal article" date="2023" name="Science">
        <title>Genome structures resolve the early diversification of teleost fishes.</title>
        <authorList>
            <person name="Parey E."/>
            <person name="Louis A."/>
            <person name="Montfort J."/>
            <person name="Bouchez O."/>
            <person name="Roques C."/>
            <person name="Iampietro C."/>
            <person name="Lluch J."/>
            <person name="Castinel A."/>
            <person name="Donnadieu C."/>
            <person name="Desvignes T."/>
            <person name="Floi Bucao C."/>
            <person name="Jouanno E."/>
            <person name="Wen M."/>
            <person name="Mejri S."/>
            <person name="Dirks R."/>
            <person name="Jansen H."/>
            <person name="Henkel C."/>
            <person name="Chen W.J."/>
            <person name="Zahm M."/>
            <person name="Cabau C."/>
            <person name="Klopp C."/>
            <person name="Thompson A.W."/>
            <person name="Robinson-Rechavi M."/>
            <person name="Braasch I."/>
            <person name="Lecointre G."/>
            <person name="Bobe J."/>
            <person name="Postlethwait J.H."/>
            <person name="Berthelot C."/>
            <person name="Roest Crollius H."/>
            <person name="Guiguen Y."/>
        </authorList>
    </citation>
    <scope>NUCLEOTIDE SEQUENCE</scope>
    <source>
        <strain evidence="1">NC1722</strain>
    </source>
</reference>
<evidence type="ECO:0000313" key="2">
    <source>
        <dbReference type="Proteomes" id="UP001221898"/>
    </source>
</evidence>
<dbReference type="AlphaFoldDB" id="A0AAD7TBW8"/>
<keyword evidence="2" id="KW-1185">Reference proteome</keyword>
<protein>
    <submittedName>
        <fullName evidence="1">Uncharacterized protein</fullName>
    </submittedName>
</protein>
<comment type="caution">
    <text evidence="1">The sequence shown here is derived from an EMBL/GenBank/DDBJ whole genome shotgun (WGS) entry which is preliminary data.</text>
</comment>
<organism evidence="1 2">
    <name type="scientific">Aldrovandia affinis</name>
    <dbReference type="NCBI Taxonomy" id="143900"/>
    <lineage>
        <taxon>Eukaryota</taxon>
        <taxon>Metazoa</taxon>
        <taxon>Chordata</taxon>
        <taxon>Craniata</taxon>
        <taxon>Vertebrata</taxon>
        <taxon>Euteleostomi</taxon>
        <taxon>Actinopterygii</taxon>
        <taxon>Neopterygii</taxon>
        <taxon>Teleostei</taxon>
        <taxon>Notacanthiformes</taxon>
        <taxon>Halosauridae</taxon>
        <taxon>Aldrovandia</taxon>
    </lineage>
</organism>
<accession>A0AAD7TBW8</accession>